<dbReference type="Proteomes" id="UP000887566">
    <property type="component" value="Unplaced"/>
</dbReference>
<dbReference type="WBParaSite" id="PSAMB.scaffold1305size33180.g12413.t1">
    <property type="protein sequence ID" value="PSAMB.scaffold1305size33180.g12413.t1"/>
    <property type="gene ID" value="PSAMB.scaffold1305size33180.g12413"/>
</dbReference>
<reference evidence="3" key="1">
    <citation type="submission" date="2022-11" db="UniProtKB">
        <authorList>
            <consortium name="WormBaseParasite"/>
        </authorList>
    </citation>
    <scope>IDENTIFICATION</scope>
</reference>
<feature type="region of interest" description="Disordered" evidence="1">
    <location>
        <begin position="1"/>
        <end position="46"/>
    </location>
</feature>
<organism evidence="2 3">
    <name type="scientific">Plectus sambesii</name>
    <dbReference type="NCBI Taxonomy" id="2011161"/>
    <lineage>
        <taxon>Eukaryota</taxon>
        <taxon>Metazoa</taxon>
        <taxon>Ecdysozoa</taxon>
        <taxon>Nematoda</taxon>
        <taxon>Chromadorea</taxon>
        <taxon>Plectida</taxon>
        <taxon>Plectina</taxon>
        <taxon>Plectoidea</taxon>
        <taxon>Plectidae</taxon>
        <taxon>Plectus</taxon>
    </lineage>
</organism>
<protein>
    <submittedName>
        <fullName evidence="3">Uncharacterized protein</fullName>
    </submittedName>
</protein>
<feature type="compositionally biased region" description="Basic and acidic residues" evidence="1">
    <location>
        <begin position="1"/>
        <end position="16"/>
    </location>
</feature>
<evidence type="ECO:0000256" key="1">
    <source>
        <dbReference type="SAM" id="MobiDB-lite"/>
    </source>
</evidence>
<dbReference type="AlphaFoldDB" id="A0A914UVY1"/>
<keyword evidence="2" id="KW-1185">Reference proteome</keyword>
<name>A0A914UVY1_9BILA</name>
<evidence type="ECO:0000313" key="2">
    <source>
        <dbReference type="Proteomes" id="UP000887566"/>
    </source>
</evidence>
<accession>A0A914UVY1</accession>
<proteinExistence type="predicted"/>
<evidence type="ECO:0000313" key="3">
    <source>
        <dbReference type="WBParaSite" id="PSAMB.scaffold1305size33180.g12413.t1"/>
    </source>
</evidence>
<feature type="region of interest" description="Disordered" evidence="1">
    <location>
        <begin position="57"/>
        <end position="76"/>
    </location>
</feature>
<sequence>MRGNSAREDAMVDVRKRPPGGPTIGQPQQAHSKTRPDRRCSSGPGWRRRECAERRSLLSVSRRQNASANECRRRSVEERRSSFALNSLRLCRR</sequence>
<feature type="compositionally biased region" description="Polar residues" evidence="1">
    <location>
        <begin position="58"/>
        <end position="68"/>
    </location>
</feature>